<sequence>MKTTALNGNMVITDNGGMTIMERIKRYFAENAATITGGFLMMNGGNLNVAYRMLGR</sequence>
<dbReference type="EMBL" id="JADCKL010000003">
    <property type="protein sequence ID" value="MBE5062812.1"/>
    <property type="molecule type" value="Genomic_DNA"/>
</dbReference>
<gene>
    <name evidence="1" type="ORF">INF30_06000</name>
</gene>
<accession>A0ABR9RIQ0</accession>
<organism evidence="1 2">
    <name type="scientific">Claveliimonas monacensis</name>
    <dbReference type="NCBI Taxonomy" id="2779351"/>
    <lineage>
        <taxon>Bacteria</taxon>
        <taxon>Bacillati</taxon>
        <taxon>Bacillota</taxon>
        <taxon>Clostridia</taxon>
        <taxon>Lachnospirales</taxon>
        <taxon>Lachnospiraceae</taxon>
        <taxon>Claveliimonas</taxon>
    </lineage>
</organism>
<protein>
    <submittedName>
        <fullName evidence="1">Uncharacterized protein</fullName>
    </submittedName>
</protein>
<evidence type="ECO:0000313" key="2">
    <source>
        <dbReference type="Proteomes" id="UP000758652"/>
    </source>
</evidence>
<keyword evidence="2" id="KW-1185">Reference proteome</keyword>
<comment type="caution">
    <text evidence="1">The sequence shown here is derived from an EMBL/GenBank/DDBJ whole genome shotgun (WGS) entry which is preliminary data.</text>
</comment>
<reference evidence="1 2" key="1">
    <citation type="submission" date="2020-10" db="EMBL/GenBank/DDBJ databases">
        <title>ChiBAC.</title>
        <authorList>
            <person name="Zenner C."/>
            <person name="Hitch T.C.A."/>
            <person name="Clavel T."/>
        </authorList>
    </citation>
    <scope>NUCLEOTIDE SEQUENCE [LARGE SCALE GENOMIC DNA]</scope>
    <source>
        <strain evidence="1 2">DSM 108991</strain>
    </source>
</reference>
<evidence type="ECO:0000313" key="1">
    <source>
        <dbReference type="EMBL" id="MBE5062812.1"/>
    </source>
</evidence>
<dbReference type="Proteomes" id="UP000758652">
    <property type="component" value="Unassembled WGS sequence"/>
</dbReference>
<dbReference type="RefSeq" id="WP_164488605.1">
    <property type="nucleotide sequence ID" value="NZ_JADCKL010000003.1"/>
</dbReference>
<proteinExistence type="predicted"/>
<name>A0ABR9RIQ0_9FIRM</name>